<evidence type="ECO:0000256" key="2">
    <source>
        <dbReference type="ARBA" id="ARBA00006175"/>
    </source>
</evidence>
<evidence type="ECO:0000256" key="7">
    <source>
        <dbReference type="SAM" id="Phobius"/>
    </source>
</evidence>
<name>A0ABQ2N1E0_9MICO</name>
<evidence type="ECO:0008006" key="10">
    <source>
        <dbReference type="Google" id="ProtNLM"/>
    </source>
</evidence>
<sequence>MVRGGDGRKIREQRLRRALPGGFRLTGAIVVEIVFTAIFLFVILGVTHPKRGNPALAGLAIGLTLTLIHLITIPVDNTSVNPARSIAAAIYGGADAWSQIWVFIVFPIVGALLAGFLLHRETTK</sequence>
<evidence type="ECO:0000256" key="5">
    <source>
        <dbReference type="ARBA" id="ARBA00023136"/>
    </source>
</evidence>
<dbReference type="EMBL" id="BMMQ01000004">
    <property type="protein sequence ID" value="GGO63311.1"/>
    <property type="molecule type" value="Genomic_DNA"/>
</dbReference>
<dbReference type="PRINTS" id="PR00783">
    <property type="entry name" value="MINTRINSICP"/>
</dbReference>
<evidence type="ECO:0000256" key="3">
    <source>
        <dbReference type="ARBA" id="ARBA00022692"/>
    </source>
</evidence>
<keyword evidence="9" id="KW-1185">Reference proteome</keyword>
<dbReference type="SUPFAM" id="SSF81338">
    <property type="entry name" value="Aquaporin-like"/>
    <property type="match status" value="1"/>
</dbReference>
<organism evidence="8 9">
    <name type="scientific">Microbacterium nanhaiense</name>
    <dbReference type="NCBI Taxonomy" id="1301026"/>
    <lineage>
        <taxon>Bacteria</taxon>
        <taxon>Bacillati</taxon>
        <taxon>Actinomycetota</taxon>
        <taxon>Actinomycetes</taxon>
        <taxon>Micrococcales</taxon>
        <taxon>Microbacteriaceae</taxon>
        <taxon>Microbacterium</taxon>
    </lineage>
</organism>
<feature type="transmembrane region" description="Helical" evidence="7">
    <location>
        <begin position="21"/>
        <end position="43"/>
    </location>
</feature>
<dbReference type="Gene3D" id="1.20.1080.10">
    <property type="entry name" value="Glycerol uptake facilitator protein"/>
    <property type="match status" value="1"/>
</dbReference>
<keyword evidence="4 7" id="KW-1133">Transmembrane helix</keyword>
<reference evidence="9" key="1">
    <citation type="journal article" date="2019" name="Int. J. Syst. Evol. Microbiol.">
        <title>The Global Catalogue of Microorganisms (GCM) 10K type strain sequencing project: providing services to taxonomists for standard genome sequencing and annotation.</title>
        <authorList>
            <consortium name="The Broad Institute Genomics Platform"/>
            <consortium name="The Broad Institute Genome Sequencing Center for Infectious Disease"/>
            <person name="Wu L."/>
            <person name="Ma J."/>
        </authorList>
    </citation>
    <scope>NUCLEOTIDE SEQUENCE [LARGE SCALE GENOMIC DNA]</scope>
    <source>
        <strain evidence="9">CGMCC 4.7181</strain>
    </source>
</reference>
<dbReference type="RefSeq" id="WP_308423411.1">
    <property type="nucleotide sequence ID" value="NZ_BMMQ01000004.1"/>
</dbReference>
<proteinExistence type="inferred from homology"/>
<comment type="subcellular location">
    <subcellularLocation>
        <location evidence="1">Membrane</location>
        <topology evidence="1">Multi-pass membrane protein</topology>
    </subcellularLocation>
</comment>
<dbReference type="Pfam" id="PF00230">
    <property type="entry name" value="MIP"/>
    <property type="match status" value="1"/>
</dbReference>
<gene>
    <name evidence="8" type="ORF">GCM10010910_15570</name>
</gene>
<protein>
    <recommendedName>
        <fullName evidence="10">Aquaporin Z</fullName>
    </recommendedName>
</protein>
<dbReference type="InterPro" id="IPR034294">
    <property type="entry name" value="Aquaporin_transptr"/>
</dbReference>
<evidence type="ECO:0000256" key="6">
    <source>
        <dbReference type="RuleBase" id="RU000477"/>
    </source>
</evidence>
<dbReference type="Proteomes" id="UP000638043">
    <property type="component" value="Unassembled WGS sequence"/>
</dbReference>
<feature type="transmembrane region" description="Helical" evidence="7">
    <location>
        <begin position="55"/>
        <end position="75"/>
    </location>
</feature>
<keyword evidence="5 7" id="KW-0472">Membrane</keyword>
<comment type="caution">
    <text evidence="8">The sequence shown here is derived from an EMBL/GenBank/DDBJ whole genome shotgun (WGS) entry which is preliminary data.</text>
</comment>
<comment type="similarity">
    <text evidence="2 6">Belongs to the MIP/aquaporin (TC 1.A.8) family.</text>
</comment>
<evidence type="ECO:0000313" key="9">
    <source>
        <dbReference type="Proteomes" id="UP000638043"/>
    </source>
</evidence>
<dbReference type="PANTHER" id="PTHR19139">
    <property type="entry name" value="AQUAPORIN TRANSPORTER"/>
    <property type="match status" value="1"/>
</dbReference>
<evidence type="ECO:0000256" key="1">
    <source>
        <dbReference type="ARBA" id="ARBA00004141"/>
    </source>
</evidence>
<keyword evidence="3 6" id="KW-0812">Transmembrane</keyword>
<feature type="transmembrane region" description="Helical" evidence="7">
    <location>
        <begin position="96"/>
        <end position="118"/>
    </location>
</feature>
<accession>A0ABQ2N1E0</accession>
<dbReference type="InterPro" id="IPR000425">
    <property type="entry name" value="MIP"/>
</dbReference>
<dbReference type="PANTHER" id="PTHR19139:SF199">
    <property type="entry name" value="MIP17260P"/>
    <property type="match status" value="1"/>
</dbReference>
<keyword evidence="6" id="KW-0813">Transport</keyword>
<evidence type="ECO:0000313" key="8">
    <source>
        <dbReference type="EMBL" id="GGO63311.1"/>
    </source>
</evidence>
<dbReference type="InterPro" id="IPR023271">
    <property type="entry name" value="Aquaporin-like"/>
</dbReference>
<evidence type="ECO:0000256" key="4">
    <source>
        <dbReference type="ARBA" id="ARBA00022989"/>
    </source>
</evidence>